<proteinExistence type="predicted"/>
<keyword evidence="2" id="KW-1185">Reference proteome</keyword>
<evidence type="ECO:0000313" key="2">
    <source>
        <dbReference type="Proteomes" id="UP001219355"/>
    </source>
</evidence>
<dbReference type="Proteomes" id="UP001219355">
    <property type="component" value="Chromosome 3"/>
</dbReference>
<dbReference type="EMBL" id="CP120629">
    <property type="protein sequence ID" value="WEW60087.1"/>
    <property type="molecule type" value="Genomic_DNA"/>
</dbReference>
<evidence type="ECO:0000313" key="1">
    <source>
        <dbReference type="EMBL" id="WEW60087.1"/>
    </source>
</evidence>
<protein>
    <submittedName>
        <fullName evidence="1">Uncharacterized protein</fullName>
    </submittedName>
</protein>
<sequence>MAAAGPTRPVATHVERLVMVKARVRCARNHAKSAALILNVVKSAMNHAHPALKNARRLVRTAKNASFLVQFLATLCPVPKDA</sequence>
<reference evidence="1" key="1">
    <citation type="submission" date="2023-03" db="EMBL/GenBank/DDBJ databases">
        <title>Emydomyces testavorans Genome Sequence.</title>
        <authorList>
            <person name="Hoyer L."/>
        </authorList>
    </citation>
    <scope>NUCLEOTIDE SEQUENCE</scope>
    <source>
        <strain evidence="1">16-2883</strain>
    </source>
</reference>
<accession>A0AAF0IKS0</accession>
<gene>
    <name evidence="1" type="ORF">PRK78_005571</name>
</gene>
<name>A0AAF0IKS0_9EURO</name>
<dbReference type="AlphaFoldDB" id="A0AAF0IKS0"/>
<organism evidence="1 2">
    <name type="scientific">Emydomyces testavorans</name>
    <dbReference type="NCBI Taxonomy" id="2070801"/>
    <lineage>
        <taxon>Eukaryota</taxon>
        <taxon>Fungi</taxon>
        <taxon>Dikarya</taxon>
        <taxon>Ascomycota</taxon>
        <taxon>Pezizomycotina</taxon>
        <taxon>Eurotiomycetes</taxon>
        <taxon>Eurotiomycetidae</taxon>
        <taxon>Onygenales</taxon>
        <taxon>Nannizziopsiaceae</taxon>
        <taxon>Emydomyces</taxon>
    </lineage>
</organism>